<evidence type="ECO:0000313" key="3">
    <source>
        <dbReference type="Proteomes" id="UP000594059"/>
    </source>
</evidence>
<feature type="signal peptide" evidence="1">
    <location>
        <begin position="1"/>
        <end position="30"/>
    </location>
</feature>
<accession>A0A7S6UIA2</accession>
<dbReference type="KEGG" id="lcic:INQ41_04240"/>
<dbReference type="Proteomes" id="UP000594059">
    <property type="component" value="Chromosome"/>
</dbReference>
<dbReference type="AlphaFoldDB" id="A0A7S6UIA2"/>
<reference evidence="2 3" key="1">
    <citation type="submission" date="2020-10" db="EMBL/GenBank/DDBJ databases">
        <title>complete genome sequencing of Lysobacter sp. H21R20.</title>
        <authorList>
            <person name="Bae J.-W."/>
            <person name="Lee S.-Y."/>
        </authorList>
    </citation>
    <scope>NUCLEOTIDE SEQUENCE [LARGE SCALE GENOMIC DNA]</scope>
    <source>
        <strain evidence="2 3">H21R20</strain>
    </source>
</reference>
<dbReference type="RefSeq" id="WP_193987209.1">
    <property type="nucleotide sequence ID" value="NZ_CP063656.1"/>
</dbReference>
<sequence>MKSTAPARAPRWRVLGAAAALLLATSPAWAIQAFTADYLASYKGMQATGKMTLAPVSGDQWRYTLAISTPLANLNQSTVFEDNKGAWRPLTSEDSTQVLVKRSSKTASYDWGQGIATWSGDVKPERSKPIKLQAGDMDALLINLALVRDLAAGKPLKYRMVDDGRVKQLSYKVSGTETITVDGKQVEATKVVNTDGDKQTIAWLVEGMPIPARILQRKGGKDDIDLRVKSVN</sequence>
<name>A0A7S6UIA2_9GAMM</name>
<evidence type="ECO:0000313" key="2">
    <source>
        <dbReference type="EMBL" id="QOW20776.1"/>
    </source>
</evidence>
<dbReference type="Pfam" id="PF11306">
    <property type="entry name" value="DUF3108"/>
    <property type="match status" value="1"/>
</dbReference>
<dbReference type="EMBL" id="CP063656">
    <property type="protein sequence ID" value="QOW20776.1"/>
    <property type="molecule type" value="Genomic_DNA"/>
</dbReference>
<dbReference type="InterPro" id="IPR021457">
    <property type="entry name" value="DUF3108"/>
</dbReference>
<keyword evidence="3" id="KW-1185">Reference proteome</keyword>
<proteinExistence type="predicted"/>
<keyword evidence="1" id="KW-0732">Signal</keyword>
<feature type="chain" id="PRO_5032751048" evidence="1">
    <location>
        <begin position="31"/>
        <end position="232"/>
    </location>
</feature>
<gene>
    <name evidence="2" type="ORF">INQ41_04240</name>
</gene>
<protein>
    <submittedName>
        <fullName evidence="2">DUF3108 domain-containing protein</fullName>
    </submittedName>
</protein>
<organism evidence="2 3">
    <name type="scientific">Novilysobacter ciconiae</name>
    <dbReference type="NCBI Taxonomy" id="2781022"/>
    <lineage>
        <taxon>Bacteria</taxon>
        <taxon>Pseudomonadati</taxon>
        <taxon>Pseudomonadota</taxon>
        <taxon>Gammaproteobacteria</taxon>
        <taxon>Lysobacterales</taxon>
        <taxon>Lysobacteraceae</taxon>
        <taxon>Novilysobacter</taxon>
    </lineage>
</organism>
<evidence type="ECO:0000256" key="1">
    <source>
        <dbReference type="SAM" id="SignalP"/>
    </source>
</evidence>